<name>A0A7K1J670_9BIFI</name>
<dbReference type="Gene3D" id="3.40.630.30">
    <property type="match status" value="1"/>
</dbReference>
<evidence type="ECO:0000313" key="5">
    <source>
        <dbReference type="Proteomes" id="UP000487882"/>
    </source>
</evidence>
<dbReference type="PROSITE" id="PS51186">
    <property type="entry name" value="GNAT"/>
    <property type="match status" value="1"/>
</dbReference>
<evidence type="ECO:0000259" key="3">
    <source>
        <dbReference type="PROSITE" id="PS51186"/>
    </source>
</evidence>
<organism evidence="4 5">
    <name type="scientific">Bifidobacterium canis</name>
    <dbReference type="NCBI Taxonomy" id="2610880"/>
    <lineage>
        <taxon>Bacteria</taxon>
        <taxon>Bacillati</taxon>
        <taxon>Actinomycetota</taxon>
        <taxon>Actinomycetes</taxon>
        <taxon>Bifidobacteriales</taxon>
        <taxon>Bifidobacteriaceae</taxon>
        <taxon>Bifidobacterium</taxon>
    </lineage>
</organism>
<reference evidence="4 5" key="1">
    <citation type="submission" date="2019-09" db="EMBL/GenBank/DDBJ databases">
        <title>Bifidobacterium canis sp. nov., isolated from the digestive tract of German Shepherd dog puppy.</title>
        <authorList>
            <person name="Bunesova V."/>
        </authorList>
    </citation>
    <scope>NUCLEOTIDE SEQUENCE [LARGE SCALE GENOMIC DNA]</scope>
    <source>
        <strain evidence="4 5">GSD1FS</strain>
    </source>
</reference>
<dbReference type="EMBL" id="WNLP01000006">
    <property type="protein sequence ID" value="MUH60029.1"/>
    <property type="molecule type" value="Genomic_DNA"/>
</dbReference>
<dbReference type="InterPro" id="IPR000182">
    <property type="entry name" value="GNAT_dom"/>
</dbReference>
<accession>A0A7K1J670</accession>
<protein>
    <submittedName>
        <fullName evidence="4">GNAT family N-acetyltransferase</fullName>
    </submittedName>
</protein>
<dbReference type="CDD" id="cd04301">
    <property type="entry name" value="NAT_SF"/>
    <property type="match status" value="1"/>
</dbReference>
<keyword evidence="2" id="KW-0012">Acyltransferase</keyword>
<feature type="domain" description="N-acetyltransferase" evidence="3">
    <location>
        <begin position="5"/>
        <end position="166"/>
    </location>
</feature>
<dbReference type="SUPFAM" id="SSF55729">
    <property type="entry name" value="Acyl-CoA N-acyltransferases (Nat)"/>
    <property type="match status" value="1"/>
</dbReference>
<sequence>MSGDVVLREAREEDYPFILRVNEENVAVLSPMDEAHLRKLDEGALRTFIAEVDSAPAAFAIVMRDGFDAYDSQNYHWFAQRYPQFVYVDRIAIDAPYRGRGVGRAIYDAVFDLARETESPVVAAEIDTIPYNEPSLKFHESMGFHEVGTQFVSANGVQVSLQIAPVQH</sequence>
<keyword evidence="1 4" id="KW-0808">Transferase</keyword>
<dbReference type="InterPro" id="IPR016890">
    <property type="entry name" value="UCP028520"/>
</dbReference>
<dbReference type="RefSeq" id="WP_155588905.1">
    <property type="nucleotide sequence ID" value="NZ_WNLP01000006.1"/>
</dbReference>
<dbReference type="PIRSF" id="PIRSF028520">
    <property type="entry name" value="UCP028520"/>
    <property type="match status" value="1"/>
</dbReference>
<comment type="caution">
    <text evidence="4">The sequence shown here is derived from an EMBL/GenBank/DDBJ whole genome shotgun (WGS) entry which is preliminary data.</text>
</comment>
<dbReference type="Pfam" id="PF00583">
    <property type="entry name" value="Acetyltransf_1"/>
    <property type="match status" value="1"/>
</dbReference>
<dbReference type="InterPro" id="IPR050680">
    <property type="entry name" value="YpeA/RimI_acetyltransf"/>
</dbReference>
<dbReference type="Proteomes" id="UP000487882">
    <property type="component" value="Unassembled WGS sequence"/>
</dbReference>
<dbReference type="InterPro" id="IPR016181">
    <property type="entry name" value="Acyl_CoA_acyltransferase"/>
</dbReference>
<dbReference type="PANTHER" id="PTHR43420">
    <property type="entry name" value="ACETYLTRANSFERASE"/>
    <property type="match status" value="1"/>
</dbReference>
<dbReference type="GO" id="GO:0016747">
    <property type="term" value="F:acyltransferase activity, transferring groups other than amino-acyl groups"/>
    <property type="evidence" value="ECO:0007669"/>
    <property type="project" value="InterPro"/>
</dbReference>
<gene>
    <name evidence="4" type="ORF">GSD1FS_1374</name>
</gene>
<evidence type="ECO:0000256" key="2">
    <source>
        <dbReference type="ARBA" id="ARBA00023315"/>
    </source>
</evidence>
<keyword evidence="5" id="KW-1185">Reference proteome</keyword>
<dbReference type="AlphaFoldDB" id="A0A7K1J670"/>
<evidence type="ECO:0000313" key="4">
    <source>
        <dbReference type="EMBL" id="MUH60029.1"/>
    </source>
</evidence>
<proteinExistence type="predicted"/>
<evidence type="ECO:0000256" key="1">
    <source>
        <dbReference type="ARBA" id="ARBA00022679"/>
    </source>
</evidence>